<evidence type="ECO:0000256" key="3">
    <source>
        <dbReference type="ARBA" id="ARBA00022722"/>
    </source>
</evidence>
<dbReference type="OrthoDB" id="115435at2759"/>
<dbReference type="GO" id="GO:0008270">
    <property type="term" value="F:zinc ion binding"/>
    <property type="evidence" value="ECO:0007669"/>
    <property type="project" value="UniProtKB-KW"/>
</dbReference>
<keyword evidence="4" id="KW-0255">Endonuclease</keyword>
<evidence type="ECO:0000256" key="2">
    <source>
        <dbReference type="ARBA" id="ARBA00022695"/>
    </source>
</evidence>
<dbReference type="GO" id="GO:0003676">
    <property type="term" value="F:nucleic acid binding"/>
    <property type="evidence" value="ECO:0007669"/>
    <property type="project" value="InterPro"/>
</dbReference>
<dbReference type="KEGG" id="tnl:113494053"/>
<evidence type="ECO:0000313" key="8">
    <source>
        <dbReference type="Proteomes" id="UP000322000"/>
    </source>
</evidence>
<keyword evidence="8" id="KW-1185">Reference proteome</keyword>
<evidence type="ECO:0000256" key="1">
    <source>
        <dbReference type="ARBA" id="ARBA00022679"/>
    </source>
</evidence>
<dbReference type="Gene3D" id="3.10.10.10">
    <property type="entry name" value="HIV Type 1 Reverse Transcriptase, subunit A, domain 1"/>
    <property type="match status" value="1"/>
</dbReference>
<accession>A0A7E5VI45</accession>
<dbReference type="InterPro" id="IPR043128">
    <property type="entry name" value="Rev_trsase/Diguanyl_cyclase"/>
</dbReference>
<dbReference type="PROSITE" id="PS50158">
    <property type="entry name" value="ZF_CCHC"/>
    <property type="match status" value="1"/>
</dbReference>
<name>A0A7E5VI45_TRINI</name>
<keyword evidence="3" id="KW-0540">Nuclease</keyword>
<keyword evidence="5" id="KW-0862">Zinc</keyword>
<dbReference type="InterPro" id="IPR001878">
    <property type="entry name" value="Znf_CCHC"/>
</dbReference>
<dbReference type="Gene3D" id="3.30.70.270">
    <property type="match status" value="1"/>
</dbReference>
<keyword evidence="5" id="KW-0479">Metal-binding</keyword>
<dbReference type="InterPro" id="IPR021109">
    <property type="entry name" value="Peptidase_aspartic_dom_sf"/>
</dbReference>
<protein>
    <submittedName>
        <fullName evidence="9">Uncharacterized protein LOC113494053</fullName>
    </submittedName>
</protein>
<feature type="compositionally biased region" description="Polar residues" evidence="6">
    <location>
        <begin position="63"/>
        <end position="77"/>
    </location>
</feature>
<feature type="domain" description="CCHC-type" evidence="7">
    <location>
        <begin position="331"/>
        <end position="345"/>
    </location>
</feature>
<evidence type="ECO:0000256" key="4">
    <source>
        <dbReference type="ARBA" id="ARBA00022759"/>
    </source>
</evidence>
<reference evidence="9" key="1">
    <citation type="submission" date="2025-08" db="UniProtKB">
        <authorList>
            <consortium name="RefSeq"/>
        </authorList>
    </citation>
    <scope>IDENTIFICATION</scope>
</reference>
<keyword evidence="2" id="KW-0548">Nucleotidyltransferase</keyword>
<keyword evidence="5" id="KW-0863">Zinc-finger</keyword>
<feature type="compositionally biased region" description="Basic and acidic residues" evidence="6">
    <location>
        <begin position="52"/>
        <end position="61"/>
    </location>
</feature>
<gene>
    <name evidence="9" type="primary">LOC113494053</name>
</gene>
<proteinExistence type="predicted"/>
<feature type="compositionally biased region" description="Basic residues" evidence="6">
    <location>
        <begin position="30"/>
        <end position="51"/>
    </location>
</feature>
<feature type="compositionally biased region" description="Basic residues" evidence="6">
    <location>
        <begin position="1"/>
        <end position="10"/>
    </location>
</feature>
<dbReference type="InterPro" id="IPR050951">
    <property type="entry name" value="Retrovirus_Pol_polyprotein"/>
</dbReference>
<dbReference type="Proteomes" id="UP000322000">
    <property type="component" value="Chromosome 5"/>
</dbReference>
<dbReference type="InterPro" id="IPR036875">
    <property type="entry name" value="Znf_CCHC_sf"/>
</dbReference>
<keyword evidence="4" id="KW-0378">Hydrolase</keyword>
<feature type="region of interest" description="Disordered" evidence="6">
    <location>
        <begin position="298"/>
        <end position="326"/>
    </location>
</feature>
<dbReference type="SMART" id="SM00343">
    <property type="entry name" value="ZnF_C2HC"/>
    <property type="match status" value="2"/>
</dbReference>
<dbReference type="GO" id="GO:0071897">
    <property type="term" value="P:DNA biosynthetic process"/>
    <property type="evidence" value="ECO:0007669"/>
    <property type="project" value="UniProtKB-ARBA"/>
</dbReference>
<dbReference type="InterPro" id="IPR043502">
    <property type="entry name" value="DNA/RNA_pol_sf"/>
</dbReference>
<dbReference type="PANTHER" id="PTHR37984:SF5">
    <property type="entry name" value="PROTEIN NYNRIN-LIKE"/>
    <property type="match status" value="1"/>
</dbReference>
<dbReference type="SUPFAM" id="SSF57756">
    <property type="entry name" value="Retrovirus zinc finger-like domains"/>
    <property type="match status" value="1"/>
</dbReference>
<dbReference type="Gene3D" id="4.10.60.10">
    <property type="entry name" value="Zinc finger, CCHC-type"/>
    <property type="match status" value="1"/>
</dbReference>
<feature type="compositionally biased region" description="Low complexity" evidence="6">
    <location>
        <begin position="13"/>
        <end position="27"/>
    </location>
</feature>
<sequence>MGNSKRKRRNSRDTSTSYSDSSCSSETNTRRSRQRKRRRHGHKRSKRRSRKETRSDRRGQKYSEINSNREGTKTPPITSAVQLDMSNTPVIINNQSNTDLPSTNNTTFDIPQVNNASSSSVPLSFPNFWAQNNFPVAFSVVPEFDPSDNSQTIENWINKVNECAQIYSWNDRQICHYALPKLSGLAKKWYKGLPSVLYTWDEWIQKLKLAFPSNENYGDLLSTMLRFRCRFGQSLEHYYYDKMALINKCEITGTKAVGCLIHGIDDKFVRMGAGACMFNEPEQVLNYLRTVSQNENNSFTNRSRIRTNTQSRQSNIPNNEQTKNSSTDTLRCFNCNEPGHISLRCNKPIKRCNFCFKLGHDTKDCRKRNNTNDESTKVSSDREQNKAVMCITNNDTDNEKYYKDITVNDITLRGYIDLGSKCTLMRRSSAELICNEWDTKNLPTLQGFGNSAVEPLGRITVMLGIGTVKAETEVLVVSDQYLRTAILVGQSFTEKPNVILLKTESELLFITTPDLSDNDSKVTLCADKDEIVLPKMTMPVNVIANDKYTGGLSLNRKTMKDKYPMPRIEDQLDRLGGNKYFTSLDLFSGYYQVPMSENTKPLTILTKKNASWHFDEAQVNAFKELKARLTTRPVLALYDPQGQATCFETLETRMAGAGKSYESDLITIYTKDFACTLPFATVCGGQATCFITFNTRKPEEYRRKAQKPIDIVHIHNYAARRHGATAAGSGQDTCSEILDTRVSEDNRIRTLIANAI</sequence>
<dbReference type="AlphaFoldDB" id="A0A7E5VI45"/>
<feature type="region of interest" description="Disordered" evidence="6">
    <location>
        <begin position="1"/>
        <end position="77"/>
    </location>
</feature>
<organism evidence="8 9">
    <name type="scientific">Trichoplusia ni</name>
    <name type="common">Cabbage looper</name>
    <dbReference type="NCBI Taxonomy" id="7111"/>
    <lineage>
        <taxon>Eukaryota</taxon>
        <taxon>Metazoa</taxon>
        <taxon>Ecdysozoa</taxon>
        <taxon>Arthropoda</taxon>
        <taxon>Hexapoda</taxon>
        <taxon>Insecta</taxon>
        <taxon>Pterygota</taxon>
        <taxon>Neoptera</taxon>
        <taxon>Endopterygota</taxon>
        <taxon>Lepidoptera</taxon>
        <taxon>Glossata</taxon>
        <taxon>Ditrysia</taxon>
        <taxon>Noctuoidea</taxon>
        <taxon>Noctuidae</taxon>
        <taxon>Plusiinae</taxon>
        <taxon>Trichoplusia</taxon>
    </lineage>
</organism>
<keyword evidence="1" id="KW-0808">Transferase</keyword>
<dbReference type="PANTHER" id="PTHR37984">
    <property type="entry name" value="PROTEIN CBG26694"/>
    <property type="match status" value="1"/>
</dbReference>
<dbReference type="RefSeq" id="XP_026727990.1">
    <property type="nucleotide sequence ID" value="XM_026872189.1"/>
</dbReference>
<evidence type="ECO:0000313" key="9">
    <source>
        <dbReference type="RefSeq" id="XP_026727990.1"/>
    </source>
</evidence>
<dbReference type="Gene3D" id="2.40.70.10">
    <property type="entry name" value="Acid Proteases"/>
    <property type="match status" value="1"/>
</dbReference>
<dbReference type="GO" id="GO:0016779">
    <property type="term" value="F:nucleotidyltransferase activity"/>
    <property type="evidence" value="ECO:0007669"/>
    <property type="project" value="UniProtKB-KW"/>
</dbReference>
<evidence type="ECO:0000256" key="5">
    <source>
        <dbReference type="PROSITE-ProRule" id="PRU00047"/>
    </source>
</evidence>
<dbReference type="SUPFAM" id="SSF56672">
    <property type="entry name" value="DNA/RNA polymerases"/>
    <property type="match status" value="1"/>
</dbReference>
<evidence type="ECO:0000259" key="7">
    <source>
        <dbReference type="PROSITE" id="PS50158"/>
    </source>
</evidence>
<evidence type="ECO:0000256" key="6">
    <source>
        <dbReference type="SAM" id="MobiDB-lite"/>
    </source>
</evidence>
<dbReference type="GeneID" id="113494053"/>
<dbReference type="GO" id="GO:0004519">
    <property type="term" value="F:endonuclease activity"/>
    <property type="evidence" value="ECO:0007669"/>
    <property type="project" value="UniProtKB-KW"/>
</dbReference>
<dbReference type="InParanoid" id="A0A7E5VI45"/>